<evidence type="ECO:0000256" key="1">
    <source>
        <dbReference type="ARBA" id="ARBA00022741"/>
    </source>
</evidence>
<dbReference type="PROSITE" id="PS51194">
    <property type="entry name" value="HELICASE_CTER"/>
    <property type="match status" value="1"/>
</dbReference>
<keyword evidence="1" id="KW-0547">Nucleotide-binding</keyword>
<dbReference type="GO" id="GO:0003676">
    <property type="term" value="F:nucleic acid binding"/>
    <property type="evidence" value="ECO:0007669"/>
    <property type="project" value="InterPro"/>
</dbReference>
<dbReference type="AlphaFoldDB" id="A0A8F5GWK4"/>
<organism evidence="5 6">
    <name type="scientific">Saccharolobus shibatae</name>
    <dbReference type="NCBI Taxonomy" id="2286"/>
    <lineage>
        <taxon>Archaea</taxon>
        <taxon>Thermoproteota</taxon>
        <taxon>Thermoprotei</taxon>
        <taxon>Sulfolobales</taxon>
        <taxon>Sulfolobaceae</taxon>
        <taxon>Saccharolobus</taxon>
    </lineage>
</organism>
<dbReference type="RefSeq" id="WP_218260535.1">
    <property type="nucleotide sequence ID" value="NZ_CP077715.1"/>
</dbReference>
<feature type="domain" description="Helicase C-terminal" evidence="4">
    <location>
        <begin position="267"/>
        <end position="462"/>
    </location>
</feature>
<evidence type="ECO:0000313" key="5">
    <source>
        <dbReference type="EMBL" id="QXJ32101.1"/>
    </source>
</evidence>
<dbReference type="GeneID" id="65560231"/>
<dbReference type="CDD" id="cd18785">
    <property type="entry name" value="SF2_C"/>
    <property type="match status" value="1"/>
</dbReference>
<dbReference type="InterPro" id="IPR001650">
    <property type="entry name" value="Helicase_C-like"/>
</dbReference>
<evidence type="ECO:0000313" key="6">
    <source>
        <dbReference type="Proteomes" id="UP000693941"/>
    </source>
</evidence>
<gene>
    <name evidence="5" type="ORF">J5U21_01752</name>
</gene>
<keyword evidence="2" id="KW-0067">ATP-binding</keyword>
<dbReference type="InterPro" id="IPR011545">
    <property type="entry name" value="DEAD/DEAH_box_helicase_dom"/>
</dbReference>
<sequence length="656" mass="75393">MSEIQIKVPTVYLPLGNLRINDIQLRKFQEELFYELDNSRKILIEAPTGSGKTFSLIILLSKLVLQGSKLPIVGIYPSRVLVYDQKNSIMNTLEKMGFKKEDYRFNGKLRIGNLQDCGKYMVKGVDNTCEKDISLVLVDLTSETKKQSYDILKDLKPNDHLILLTVPEYPYMYIFHLGTTEEFSRVIEAVAKGKVDNLRVRKSSIEHIFNEFTKYFNGYFFIDEYHLYTGLARSSLSTLIRMIDDFNSSLSIHKFIFSSATPLTGINVDKVIKAETSTEGSKIRKDTTLIFHLTNKTNAQEELVNYVTSSQINGHGKKFGIIVDRVYYISKICEKIQAAVVWGLDRDYGLCRKVNDTRNEKVIVGNNAISFGVDIPDLDKGYIHSHDAETAIQRIGRFGRHGEGNAEIHIFVTVKQRIVNTLNSVKGKGLSFFEYVDIIRKIFKSREDDKLDKIPFSKERSEIIFKTYEYLKLISKSSEMLQIEGYTPPSVSEIINLRPSSEDYFKVFAYRPGGIVGKWCNGNEDDLFTLIRNFEYDKDNTCFKETPSKQNPEVYLENIPENKFHPFLEFDQISKPLININGLVLRLNVIKGLEDSYVLILTEEDMKGLWDDFNETARLVASYASAFIACKKKNRRINNNKKEYECTRVDALLLFI</sequence>
<dbReference type="PROSITE" id="PS51192">
    <property type="entry name" value="HELICASE_ATP_BIND_1"/>
    <property type="match status" value="1"/>
</dbReference>
<dbReference type="GO" id="GO:0003824">
    <property type="term" value="F:catalytic activity"/>
    <property type="evidence" value="ECO:0007669"/>
    <property type="project" value="UniProtKB-ARBA"/>
</dbReference>
<evidence type="ECO:0000259" key="3">
    <source>
        <dbReference type="PROSITE" id="PS51192"/>
    </source>
</evidence>
<dbReference type="EMBL" id="CP077715">
    <property type="protein sequence ID" value="QXJ32101.1"/>
    <property type="molecule type" value="Genomic_DNA"/>
</dbReference>
<dbReference type="Pfam" id="PF00270">
    <property type="entry name" value="DEAD"/>
    <property type="match status" value="1"/>
</dbReference>
<proteinExistence type="predicted"/>
<reference evidence="5" key="1">
    <citation type="journal article" date="2021" name="Environ. Microbiol.">
        <title>New insights into the diversity and evolution of the archaeal mobilome from three complete genomes of Saccharolobus shibatae.</title>
        <authorList>
            <person name="Medvedeva S."/>
            <person name="Brandt D."/>
            <person name="Cvirkaite-Krupovic V."/>
            <person name="Liu Y."/>
            <person name="Severinov K."/>
            <person name="Ishino S."/>
            <person name="Ishino Y."/>
            <person name="Prangishvili D."/>
            <person name="Kalinowski J."/>
            <person name="Krupovic M."/>
        </authorList>
    </citation>
    <scope>NUCLEOTIDE SEQUENCE</scope>
    <source>
        <strain evidence="5">BEU9</strain>
    </source>
</reference>
<dbReference type="InterPro" id="IPR014001">
    <property type="entry name" value="Helicase_ATP-bd"/>
</dbReference>
<evidence type="ECO:0000256" key="2">
    <source>
        <dbReference type="ARBA" id="ARBA00022840"/>
    </source>
</evidence>
<evidence type="ECO:0000259" key="4">
    <source>
        <dbReference type="PROSITE" id="PS51194"/>
    </source>
</evidence>
<protein>
    <submittedName>
        <fullName evidence="5">Uncharacterized protein</fullName>
    </submittedName>
</protein>
<dbReference type="GO" id="GO:0005524">
    <property type="term" value="F:ATP binding"/>
    <property type="evidence" value="ECO:0007669"/>
    <property type="project" value="UniProtKB-KW"/>
</dbReference>
<dbReference type="SMART" id="SM00487">
    <property type="entry name" value="DEXDc"/>
    <property type="match status" value="1"/>
</dbReference>
<dbReference type="Proteomes" id="UP000693941">
    <property type="component" value="Chromosome"/>
</dbReference>
<name>A0A8F5GWK4_9CREN</name>
<feature type="domain" description="Helicase ATP-binding" evidence="3">
    <location>
        <begin position="33"/>
        <end position="280"/>
    </location>
</feature>
<accession>A0A8F5GWK4</accession>